<feature type="non-terminal residue" evidence="2">
    <location>
        <position position="1"/>
    </location>
</feature>
<evidence type="ECO:0000256" key="1">
    <source>
        <dbReference type="SAM" id="MobiDB-lite"/>
    </source>
</evidence>
<reference evidence="2" key="1">
    <citation type="journal article" date="2015" name="Nature">
        <title>Complex archaea that bridge the gap between prokaryotes and eukaryotes.</title>
        <authorList>
            <person name="Spang A."/>
            <person name="Saw J.H."/>
            <person name="Jorgensen S.L."/>
            <person name="Zaremba-Niedzwiedzka K."/>
            <person name="Martijn J."/>
            <person name="Lind A.E."/>
            <person name="van Eijk R."/>
            <person name="Schleper C."/>
            <person name="Guy L."/>
            <person name="Ettema T.J."/>
        </authorList>
    </citation>
    <scope>NUCLEOTIDE SEQUENCE</scope>
</reference>
<organism evidence="2">
    <name type="scientific">marine sediment metagenome</name>
    <dbReference type="NCBI Taxonomy" id="412755"/>
    <lineage>
        <taxon>unclassified sequences</taxon>
        <taxon>metagenomes</taxon>
        <taxon>ecological metagenomes</taxon>
    </lineage>
</organism>
<evidence type="ECO:0000313" key="2">
    <source>
        <dbReference type="EMBL" id="KKK94225.1"/>
    </source>
</evidence>
<comment type="caution">
    <text evidence="2">The sequence shown here is derived from an EMBL/GenBank/DDBJ whole genome shotgun (WGS) entry which is preliminary data.</text>
</comment>
<dbReference type="EMBL" id="LAZR01047436">
    <property type="protein sequence ID" value="KKK94225.1"/>
    <property type="molecule type" value="Genomic_DNA"/>
</dbReference>
<feature type="region of interest" description="Disordered" evidence="1">
    <location>
        <begin position="1"/>
        <end position="32"/>
    </location>
</feature>
<name>A0A0F9A7Q8_9ZZZZ</name>
<proteinExistence type="predicted"/>
<dbReference type="AlphaFoldDB" id="A0A0F9A7Q8"/>
<accession>A0A0F9A7Q8</accession>
<feature type="compositionally biased region" description="Polar residues" evidence="1">
    <location>
        <begin position="1"/>
        <end position="15"/>
    </location>
</feature>
<protein>
    <submittedName>
        <fullName evidence="2">Uncharacterized protein</fullName>
    </submittedName>
</protein>
<sequence length="70" mass="8079">LPTELSTDPQHTPNRPLTPIEEGKELKKRKRLKSFNKESTTMKIETGSEPLKAIIKRIIPPWEEKEGIDE</sequence>
<gene>
    <name evidence="2" type="ORF">LCGC14_2685010</name>
</gene>